<dbReference type="Pfam" id="PF09501">
    <property type="entry name" value="Bac_small_YrzI"/>
    <property type="match status" value="1"/>
</dbReference>
<name>A0ABR8SGD4_9BACL</name>
<reference evidence="1 2" key="1">
    <citation type="submission" date="2020-08" db="EMBL/GenBank/DDBJ databases">
        <title>A Genomic Blueprint of the Chicken Gut Microbiome.</title>
        <authorList>
            <person name="Gilroy R."/>
            <person name="Ravi A."/>
            <person name="Getino M."/>
            <person name="Pursley I."/>
            <person name="Horton D.L."/>
            <person name="Alikhan N.-F."/>
            <person name="Baker D."/>
            <person name="Gharbi K."/>
            <person name="Hall N."/>
            <person name="Watson M."/>
            <person name="Adriaenssens E.M."/>
            <person name="Foster-Nyarko E."/>
            <person name="Jarju S."/>
            <person name="Secka A."/>
            <person name="Antonio M."/>
            <person name="Oren A."/>
            <person name="Chaudhuri R."/>
            <person name="La Ragione R.M."/>
            <person name="Hildebrand F."/>
            <person name="Pallen M.J."/>
        </authorList>
    </citation>
    <scope>NUCLEOTIDE SEQUENCE [LARGE SCALE GENOMIC DNA]</scope>
    <source>
        <strain evidence="1 2">Sa2CUA10</strain>
    </source>
</reference>
<dbReference type="RefSeq" id="WP_191751789.1">
    <property type="nucleotide sequence ID" value="NZ_JACSQM010000001.1"/>
</dbReference>
<comment type="caution">
    <text evidence="1">The sequence shown here is derived from an EMBL/GenBank/DDBJ whole genome shotgun (WGS) entry which is preliminary data.</text>
</comment>
<evidence type="ECO:0000313" key="1">
    <source>
        <dbReference type="EMBL" id="MBD7962419.1"/>
    </source>
</evidence>
<proteinExistence type="predicted"/>
<sequence>MFTLHLFFVTITFSIKRNSRSDELYARDREVKTLYERAKEKASNNLSSWL</sequence>
<gene>
    <name evidence="1" type="ORF">H9648_00015</name>
</gene>
<protein>
    <submittedName>
        <fullName evidence="1">YrzI family small protein</fullName>
    </submittedName>
</protein>
<keyword evidence="2" id="KW-1185">Reference proteome</keyword>
<accession>A0ABR8SGD4</accession>
<dbReference type="Proteomes" id="UP000603641">
    <property type="component" value="Unassembled WGS sequence"/>
</dbReference>
<organism evidence="1 2">
    <name type="scientific">Fictibacillus norfolkensis</name>
    <dbReference type="NCBI Taxonomy" id="2762233"/>
    <lineage>
        <taxon>Bacteria</taxon>
        <taxon>Bacillati</taxon>
        <taxon>Bacillota</taxon>
        <taxon>Bacilli</taxon>
        <taxon>Bacillales</taxon>
        <taxon>Fictibacillaceae</taxon>
        <taxon>Fictibacillus</taxon>
    </lineage>
</organism>
<evidence type="ECO:0000313" key="2">
    <source>
        <dbReference type="Proteomes" id="UP000603641"/>
    </source>
</evidence>
<dbReference type="InterPro" id="IPR012655">
    <property type="entry name" value="YrzI"/>
</dbReference>
<dbReference type="EMBL" id="JACSQM010000001">
    <property type="protein sequence ID" value="MBD7962419.1"/>
    <property type="molecule type" value="Genomic_DNA"/>
</dbReference>